<organism evidence="3 4">
    <name type="scientific">Eucalyptus globulus</name>
    <name type="common">Tasmanian blue gum</name>
    <dbReference type="NCBI Taxonomy" id="34317"/>
    <lineage>
        <taxon>Eukaryota</taxon>
        <taxon>Viridiplantae</taxon>
        <taxon>Streptophyta</taxon>
        <taxon>Embryophyta</taxon>
        <taxon>Tracheophyta</taxon>
        <taxon>Spermatophyta</taxon>
        <taxon>Magnoliopsida</taxon>
        <taxon>eudicotyledons</taxon>
        <taxon>Gunneridae</taxon>
        <taxon>Pentapetalae</taxon>
        <taxon>rosids</taxon>
        <taxon>malvids</taxon>
        <taxon>Myrtales</taxon>
        <taxon>Myrtaceae</taxon>
        <taxon>Myrtoideae</taxon>
        <taxon>Eucalypteae</taxon>
        <taxon>Eucalyptus</taxon>
    </lineage>
</organism>
<dbReference type="PANTHER" id="PTHR31360">
    <property type="match status" value="1"/>
</dbReference>
<proteinExistence type="inferred from homology"/>
<reference evidence="3 4" key="1">
    <citation type="submission" date="2024-11" db="EMBL/GenBank/DDBJ databases">
        <title>Chromosome-level genome assembly of Eucalyptus globulus Labill. provides insights into its genome evolution.</title>
        <authorList>
            <person name="Li X."/>
        </authorList>
    </citation>
    <scope>NUCLEOTIDE SEQUENCE [LARGE SCALE GENOMIC DNA]</scope>
    <source>
        <strain evidence="3">CL2024</strain>
        <tissue evidence="3">Fresh tender leaves</tissue>
    </source>
</reference>
<feature type="region of interest" description="Disordered" evidence="2">
    <location>
        <begin position="1"/>
        <end position="22"/>
    </location>
</feature>
<evidence type="ECO:0000313" key="4">
    <source>
        <dbReference type="Proteomes" id="UP001634007"/>
    </source>
</evidence>
<name>A0ABD3KPX8_EUCGL</name>
<evidence type="ECO:0000256" key="2">
    <source>
        <dbReference type="SAM" id="MobiDB-lite"/>
    </source>
</evidence>
<dbReference type="EMBL" id="JBJKBG010000005">
    <property type="protein sequence ID" value="KAL3739791.1"/>
    <property type="molecule type" value="Genomic_DNA"/>
</dbReference>
<feature type="compositionally biased region" description="Basic and acidic residues" evidence="2">
    <location>
        <begin position="1"/>
        <end position="19"/>
    </location>
</feature>
<comment type="similarity">
    <text evidence="1">Belongs to the OBAP family.</text>
</comment>
<keyword evidence="4" id="KW-1185">Reference proteome</keyword>
<protein>
    <submittedName>
        <fullName evidence="3">Uncharacterized protein</fullName>
    </submittedName>
</protein>
<evidence type="ECO:0000313" key="3">
    <source>
        <dbReference type="EMBL" id="KAL3739791.1"/>
    </source>
</evidence>
<dbReference type="InterPro" id="IPR010686">
    <property type="entry name" value="OBAP-like"/>
</dbReference>
<dbReference type="Pfam" id="PF06884">
    <property type="entry name" value="DUF1264"/>
    <property type="match status" value="1"/>
</dbReference>
<comment type="caution">
    <text evidence="3">The sequence shown here is derived from an EMBL/GenBank/DDBJ whole genome shotgun (WGS) entry which is preliminary data.</text>
</comment>
<gene>
    <name evidence="3" type="ORF">ACJRO7_021111</name>
</gene>
<accession>A0ABD3KPX8</accession>
<dbReference type="PANTHER" id="PTHR31360:SF1">
    <property type="entry name" value="OIL BODY-ASSOCIATED PROTEIN 2A"/>
    <property type="match status" value="1"/>
</dbReference>
<dbReference type="Proteomes" id="UP001634007">
    <property type="component" value="Unassembled WGS sequence"/>
</dbReference>
<evidence type="ECO:0000256" key="1">
    <source>
        <dbReference type="ARBA" id="ARBA00009740"/>
    </source>
</evidence>
<dbReference type="AlphaFoldDB" id="A0ABD3KPX8"/>
<sequence>MASTDERKTPPPPPTKEEQQPGELTTVWQHVVQKGAELTLSLGPAKQLKQHACRSQLNQDFLRCTVYDGDGHHVCLIGVEYIMSERVFETLPSEKQKLWPSHAYEIKSGLWIHPRVPDFVEKVEPGSWPRLMESSDAHGRLTEVRRSGDKLPIGAPVLMTSPQSSGWGLLKPDVVMKRDDRCGVRADQLKATREDIKEPERHHPRADHWTRNGMGFAVDVVYAEMKRVVPFP</sequence>